<protein>
    <submittedName>
        <fullName evidence="3">Transcriptional regulator</fullName>
    </submittedName>
</protein>
<dbReference type="CDD" id="cd00093">
    <property type="entry name" value="HTH_XRE"/>
    <property type="match status" value="1"/>
</dbReference>
<dbReference type="SUPFAM" id="SSF47413">
    <property type="entry name" value="lambda repressor-like DNA-binding domains"/>
    <property type="match status" value="1"/>
</dbReference>
<sequence>MDSAGPDSEQLLSGLEDSAGDAAVLRMRLGNQLRRLREAAGISPEEAGFEIRGSRSKISRLENGRVKLKNRDVTDLLLLYGVTDEVVLSKFLALVMQSNGPDWWGEYGDILPGWLETYLGLEAAATIIRTCEAQFVHGLFQTADYARAVIGLGRNAPPEDEIERWVSLFLRRQELLSRPDPPNVWSVMDEAVLRRPAGAAPVMRAQFRHLIEVAKLPCGPESAGNASTRPDQPPRKALR</sequence>
<comment type="caution">
    <text evidence="3">The sequence shown here is derived from an EMBL/GenBank/DDBJ whole genome shotgun (WGS) entry which is preliminary data.</text>
</comment>
<dbReference type="EMBL" id="RPFW01000001">
    <property type="protein sequence ID" value="TVZ07404.1"/>
    <property type="molecule type" value="Genomic_DNA"/>
</dbReference>
<feature type="region of interest" description="Disordered" evidence="1">
    <location>
        <begin position="220"/>
        <end position="239"/>
    </location>
</feature>
<accession>A0A6P2C7M6</accession>
<name>A0A6P2C7M6_9ACTN</name>
<dbReference type="Pfam" id="PF19054">
    <property type="entry name" value="DUF5753"/>
    <property type="match status" value="1"/>
</dbReference>
<evidence type="ECO:0000259" key="2">
    <source>
        <dbReference type="PROSITE" id="PS50943"/>
    </source>
</evidence>
<dbReference type="Pfam" id="PF13560">
    <property type="entry name" value="HTH_31"/>
    <property type="match status" value="1"/>
</dbReference>
<dbReference type="InterPro" id="IPR043917">
    <property type="entry name" value="DUF5753"/>
</dbReference>
<dbReference type="SMART" id="SM00530">
    <property type="entry name" value="HTH_XRE"/>
    <property type="match status" value="1"/>
</dbReference>
<reference evidence="3 4" key="1">
    <citation type="submission" date="2018-11" db="EMBL/GenBank/DDBJ databases">
        <title>Trebonia kvetii gen.nov., sp.nov., a novel acidophilic actinobacterium, and proposal of the new actinobacterial family Treboniaceae fam. nov.</title>
        <authorList>
            <person name="Rapoport D."/>
            <person name="Sagova-Mareckova M."/>
            <person name="Sedlacek I."/>
            <person name="Provaznik J."/>
            <person name="Kralova S."/>
            <person name="Pavlinic D."/>
            <person name="Benes V."/>
            <person name="Kopecky J."/>
        </authorList>
    </citation>
    <scope>NUCLEOTIDE SEQUENCE [LARGE SCALE GENOMIC DNA]</scope>
    <source>
        <strain evidence="3 4">15Tr583</strain>
    </source>
</reference>
<gene>
    <name evidence="3" type="ORF">EAS64_02775</name>
</gene>
<dbReference type="GO" id="GO:0003677">
    <property type="term" value="F:DNA binding"/>
    <property type="evidence" value="ECO:0007669"/>
    <property type="project" value="InterPro"/>
</dbReference>
<feature type="domain" description="HTH cro/C1-type" evidence="2">
    <location>
        <begin position="33"/>
        <end position="86"/>
    </location>
</feature>
<dbReference type="PROSITE" id="PS50943">
    <property type="entry name" value="HTH_CROC1"/>
    <property type="match status" value="1"/>
</dbReference>
<organism evidence="3 4">
    <name type="scientific">Trebonia kvetii</name>
    <dbReference type="NCBI Taxonomy" id="2480626"/>
    <lineage>
        <taxon>Bacteria</taxon>
        <taxon>Bacillati</taxon>
        <taxon>Actinomycetota</taxon>
        <taxon>Actinomycetes</taxon>
        <taxon>Streptosporangiales</taxon>
        <taxon>Treboniaceae</taxon>
        <taxon>Trebonia</taxon>
    </lineage>
</organism>
<evidence type="ECO:0000313" key="3">
    <source>
        <dbReference type="EMBL" id="TVZ07404.1"/>
    </source>
</evidence>
<evidence type="ECO:0000256" key="1">
    <source>
        <dbReference type="SAM" id="MobiDB-lite"/>
    </source>
</evidence>
<dbReference type="InterPro" id="IPR010982">
    <property type="entry name" value="Lambda_DNA-bd_dom_sf"/>
</dbReference>
<dbReference type="InterPro" id="IPR001387">
    <property type="entry name" value="Cro/C1-type_HTH"/>
</dbReference>
<dbReference type="Proteomes" id="UP000460272">
    <property type="component" value="Unassembled WGS sequence"/>
</dbReference>
<keyword evidence="4" id="KW-1185">Reference proteome</keyword>
<proteinExistence type="predicted"/>
<dbReference type="AlphaFoldDB" id="A0A6P2C7M6"/>
<dbReference type="Gene3D" id="1.10.260.40">
    <property type="entry name" value="lambda repressor-like DNA-binding domains"/>
    <property type="match status" value="1"/>
</dbReference>
<evidence type="ECO:0000313" key="4">
    <source>
        <dbReference type="Proteomes" id="UP000460272"/>
    </source>
</evidence>